<evidence type="ECO:0000256" key="5">
    <source>
        <dbReference type="ARBA" id="ARBA00029447"/>
    </source>
</evidence>
<dbReference type="PANTHER" id="PTHR32089">
    <property type="entry name" value="METHYL-ACCEPTING CHEMOTAXIS PROTEIN MCPB"/>
    <property type="match status" value="1"/>
</dbReference>
<evidence type="ECO:0000256" key="2">
    <source>
        <dbReference type="ARBA" id="ARBA00022475"/>
    </source>
</evidence>
<dbReference type="SMART" id="SM00304">
    <property type="entry name" value="HAMP"/>
    <property type="match status" value="1"/>
</dbReference>
<feature type="transmembrane region" description="Helical" evidence="7">
    <location>
        <begin position="197"/>
        <end position="216"/>
    </location>
</feature>
<feature type="domain" description="HAMP" evidence="9">
    <location>
        <begin position="217"/>
        <end position="269"/>
    </location>
</feature>
<dbReference type="CDD" id="cd18773">
    <property type="entry name" value="PDC1_HK_sensor"/>
    <property type="match status" value="1"/>
</dbReference>
<dbReference type="PROSITE" id="PS50111">
    <property type="entry name" value="CHEMOTAXIS_TRANSDUC_2"/>
    <property type="match status" value="1"/>
</dbReference>
<dbReference type="eggNOG" id="COG0840">
    <property type="taxonomic scope" value="Bacteria"/>
</dbReference>
<dbReference type="Pfam" id="PF00672">
    <property type="entry name" value="HAMP"/>
    <property type="match status" value="1"/>
</dbReference>
<keyword evidence="4 6" id="KW-0807">Transducer</keyword>
<keyword evidence="7" id="KW-0812">Transmembrane</keyword>
<evidence type="ECO:0000259" key="9">
    <source>
        <dbReference type="PROSITE" id="PS50885"/>
    </source>
</evidence>
<dbReference type="RefSeq" id="WP_006040523.1">
    <property type="nucleotide sequence ID" value="NZ_AEDD01000014.1"/>
</dbReference>
<proteinExistence type="inferred from homology"/>
<sequence length="574" mass="61629">MNSLQTRIVLVFSIIITISAAVLGFTIVNDAQRLVVRSMGTQAESIAAHAAQAIDSGEFAKLAAAGASDSDAYYKALRTQLNEMKAAYGLKYLYTMSSKEAEGQTQYYYVVDGAPLDQTEDVSALGEVEEEQYDGLVRSFQKQEVTVGELTSDDVYGATVTAYVPIRNSDGKMIGVVGADFDATEVYALMKRNKTTALSIGIGVLVISLLATLLFAKRLVMPLKRLTVEMARVQQGDLTVRVTTQGKDETGRLAGAFQSMVDDLRGMIVRLNDNAVQLHSASQELSASAEHTQYNAEQITTLIKTTEEEGIRQSKRSENVLSAIGETDQSVQRIASAATVVAMASHGTASEAAAGGRSVQQAMGQMEAIHRNTASMKDDVEQLSERSDQIRSIMEMIGSIASQTNLLSLNAAIEAARAGEEGRGFAVVAEQVRKLAVQSESSSRIVSELIMDMLVRIERIVDAVHGGSREVEEGLLIVRQAEASFASIMEEISKVSNQMDELSDVSSRMAAGSKAANEASTELAASVQQSAERFAKVASAAEEQSASMRQIFVSSESLGGMANQLTEMIAKFKS</sequence>
<dbReference type="STRING" id="717606.PaecuDRAFT_4540"/>
<dbReference type="PROSITE" id="PS50885">
    <property type="entry name" value="HAMP"/>
    <property type="match status" value="1"/>
</dbReference>
<evidence type="ECO:0000313" key="11">
    <source>
        <dbReference type="Proteomes" id="UP000005387"/>
    </source>
</evidence>
<dbReference type="Gene3D" id="1.10.287.950">
    <property type="entry name" value="Methyl-accepting chemotaxis protein"/>
    <property type="match status" value="1"/>
</dbReference>
<dbReference type="EMBL" id="AEDD01000014">
    <property type="protein sequence ID" value="EFM08746.1"/>
    <property type="molecule type" value="Genomic_DNA"/>
</dbReference>
<keyword evidence="2" id="KW-1003">Cell membrane</keyword>
<evidence type="ECO:0000259" key="8">
    <source>
        <dbReference type="PROSITE" id="PS50111"/>
    </source>
</evidence>
<evidence type="ECO:0000256" key="6">
    <source>
        <dbReference type="PROSITE-ProRule" id="PRU00284"/>
    </source>
</evidence>
<dbReference type="Pfam" id="PF00015">
    <property type="entry name" value="MCPsignal"/>
    <property type="match status" value="1"/>
</dbReference>
<keyword evidence="3 7" id="KW-0472">Membrane</keyword>
<evidence type="ECO:0000256" key="3">
    <source>
        <dbReference type="ARBA" id="ARBA00023136"/>
    </source>
</evidence>
<dbReference type="Proteomes" id="UP000005387">
    <property type="component" value="Unassembled WGS sequence"/>
</dbReference>
<gene>
    <name evidence="10" type="ORF">PaecuDRAFT_4540</name>
</gene>
<dbReference type="SUPFAM" id="SSF103190">
    <property type="entry name" value="Sensory domain-like"/>
    <property type="match status" value="1"/>
</dbReference>
<name>E0IFT0_9BACL</name>
<dbReference type="AlphaFoldDB" id="E0IFT0"/>
<feature type="domain" description="Methyl-accepting transducer" evidence="8">
    <location>
        <begin position="288"/>
        <end position="524"/>
    </location>
</feature>
<evidence type="ECO:0000256" key="7">
    <source>
        <dbReference type="SAM" id="Phobius"/>
    </source>
</evidence>
<evidence type="ECO:0000256" key="4">
    <source>
        <dbReference type="ARBA" id="ARBA00023224"/>
    </source>
</evidence>
<keyword evidence="11" id="KW-1185">Reference proteome</keyword>
<dbReference type="Gene3D" id="6.10.340.10">
    <property type="match status" value="1"/>
</dbReference>
<evidence type="ECO:0000256" key="1">
    <source>
        <dbReference type="ARBA" id="ARBA00004236"/>
    </source>
</evidence>
<feature type="transmembrane region" description="Helical" evidence="7">
    <location>
        <begin position="6"/>
        <end position="28"/>
    </location>
</feature>
<comment type="similarity">
    <text evidence="5">Belongs to the methyl-accepting chemotaxis (MCP) protein family.</text>
</comment>
<dbReference type="GO" id="GO:0005886">
    <property type="term" value="C:plasma membrane"/>
    <property type="evidence" value="ECO:0007669"/>
    <property type="project" value="UniProtKB-SubCell"/>
</dbReference>
<dbReference type="InterPro" id="IPR003660">
    <property type="entry name" value="HAMP_dom"/>
</dbReference>
<dbReference type="SUPFAM" id="SSF58104">
    <property type="entry name" value="Methyl-accepting chemotaxis protein (MCP) signaling domain"/>
    <property type="match status" value="1"/>
</dbReference>
<organism evidence="10 11">
    <name type="scientific">Paenibacillus curdlanolyticus YK9</name>
    <dbReference type="NCBI Taxonomy" id="717606"/>
    <lineage>
        <taxon>Bacteria</taxon>
        <taxon>Bacillati</taxon>
        <taxon>Bacillota</taxon>
        <taxon>Bacilli</taxon>
        <taxon>Bacillales</taxon>
        <taxon>Paenibacillaceae</taxon>
        <taxon>Paenibacillus</taxon>
    </lineage>
</organism>
<evidence type="ECO:0000313" key="10">
    <source>
        <dbReference type="EMBL" id="EFM08746.1"/>
    </source>
</evidence>
<dbReference type="InterPro" id="IPR029151">
    <property type="entry name" value="Sensor-like_sf"/>
</dbReference>
<keyword evidence="7" id="KW-1133">Transmembrane helix</keyword>
<dbReference type="OrthoDB" id="369835at2"/>
<dbReference type="SMART" id="SM00283">
    <property type="entry name" value="MA"/>
    <property type="match status" value="1"/>
</dbReference>
<reference evidence="10 11" key="1">
    <citation type="submission" date="2010-07" db="EMBL/GenBank/DDBJ databases">
        <title>The draft genome of Paenibacillus curdlanolyticus YK9.</title>
        <authorList>
            <consortium name="US DOE Joint Genome Institute (JGI-PGF)"/>
            <person name="Lucas S."/>
            <person name="Copeland A."/>
            <person name="Lapidus A."/>
            <person name="Cheng J.-F."/>
            <person name="Bruce D."/>
            <person name="Goodwin L."/>
            <person name="Pitluck S."/>
            <person name="Land M.L."/>
            <person name="Hauser L."/>
            <person name="Chang Y.-J."/>
            <person name="Jeffries C."/>
            <person name="Anderson I.J."/>
            <person name="Johnson E."/>
            <person name="Loganathan U."/>
            <person name="Mulhopadhyay B."/>
            <person name="Kyrpides N."/>
            <person name="Woyke T.J."/>
        </authorList>
    </citation>
    <scope>NUCLEOTIDE SEQUENCE [LARGE SCALE GENOMIC DNA]</scope>
    <source>
        <strain evidence="10 11">YK9</strain>
    </source>
</reference>
<dbReference type="GO" id="GO:0007165">
    <property type="term" value="P:signal transduction"/>
    <property type="evidence" value="ECO:0007669"/>
    <property type="project" value="UniProtKB-KW"/>
</dbReference>
<accession>E0IFT0</accession>
<protein>
    <submittedName>
        <fullName evidence="10">Methyl-accepting chemotaxis sensory transducer</fullName>
    </submittedName>
</protein>
<dbReference type="InterPro" id="IPR004089">
    <property type="entry name" value="MCPsignal_dom"/>
</dbReference>
<dbReference type="PANTHER" id="PTHR32089:SF112">
    <property type="entry name" value="LYSOZYME-LIKE PROTEIN-RELATED"/>
    <property type="match status" value="1"/>
</dbReference>
<dbReference type="CDD" id="cd06225">
    <property type="entry name" value="HAMP"/>
    <property type="match status" value="1"/>
</dbReference>
<comment type="subcellular location">
    <subcellularLocation>
        <location evidence="1">Cell membrane</location>
    </subcellularLocation>
</comment>